<proteinExistence type="predicted"/>
<organism evidence="1 2">
    <name type="scientific">Salinicoccus kekensis</name>
    <dbReference type="NCBI Taxonomy" id="714307"/>
    <lineage>
        <taxon>Bacteria</taxon>
        <taxon>Bacillati</taxon>
        <taxon>Bacillota</taxon>
        <taxon>Bacilli</taxon>
        <taxon>Bacillales</taxon>
        <taxon>Staphylococcaceae</taxon>
        <taxon>Salinicoccus</taxon>
    </lineage>
</organism>
<evidence type="ECO:0000313" key="1">
    <source>
        <dbReference type="EMBL" id="SOC39241.1"/>
    </source>
</evidence>
<evidence type="ECO:0000313" key="2">
    <source>
        <dbReference type="Proteomes" id="UP000219412"/>
    </source>
</evidence>
<accession>A0A285UG44</accession>
<protein>
    <submittedName>
        <fullName evidence="1">Uncharacterized protein</fullName>
    </submittedName>
</protein>
<dbReference type="Proteomes" id="UP000219412">
    <property type="component" value="Unassembled WGS sequence"/>
</dbReference>
<sequence length="60" mass="6898">MSKIEIVYKSGKKETLETESHTAETLKRELEVAAAHKKSYMEVDGFSIFPNLIKEVREVK</sequence>
<gene>
    <name evidence="1" type="ORF">SAMN05878391_0787</name>
</gene>
<keyword evidence="2" id="KW-1185">Reference proteome</keyword>
<dbReference type="OrthoDB" id="2390316at2"/>
<dbReference type="RefSeq" id="WP_097039331.1">
    <property type="nucleotide sequence ID" value="NZ_OBQF01000001.1"/>
</dbReference>
<reference evidence="2" key="1">
    <citation type="submission" date="2017-08" db="EMBL/GenBank/DDBJ databases">
        <authorList>
            <person name="Varghese N."/>
            <person name="Submissions S."/>
        </authorList>
    </citation>
    <scope>NUCLEOTIDE SEQUENCE [LARGE SCALE GENOMIC DNA]</scope>
    <source>
        <strain evidence="2">DSM 23173</strain>
    </source>
</reference>
<name>A0A285UG44_9STAP</name>
<dbReference type="EMBL" id="OBQF01000001">
    <property type="protein sequence ID" value="SOC39241.1"/>
    <property type="molecule type" value="Genomic_DNA"/>
</dbReference>
<dbReference type="AlphaFoldDB" id="A0A285UG44"/>